<feature type="transmembrane region" description="Helical" evidence="6">
    <location>
        <begin position="421"/>
        <end position="438"/>
    </location>
</feature>
<dbReference type="Pfam" id="PF03553">
    <property type="entry name" value="Na_H_antiporter"/>
    <property type="match status" value="1"/>
</dbReference>
<name>A0A9X2I9R7_9BACI</name>
<evidence type="ECO:0000259" key="7">
    <source>
        <dbReference type="Pfam" id="PF03553"/>
    </source>
</evidence>
<keyword evidence="3 6" id="KW-0812">Transmembrane</keyword>
<evidence type="ECO:0000256" key="3">
    <source>
        <dbReference type="ARBA" id="ARBA00022692"/>
    </source>
</evidence>
<protein>
    <submittedName>
        <fullName evidence="9">Na+/H+ antiporter family protein</fullName>
    </submittedName>
</protein>
<dbReference type="InterPro" id="IPR032813">
    <property type="entry name" value="Na_H_antiport_N"/>
</dbReference>
<feature type="transmembrane region" description="Helical" evidence="6">
    <location>
        <begin position="98"/>
        <end position="115"/>
    </location>
</feature>
<feature type="transmembrane region" description="Helical" evidence="6">
    <location>
        <begin position="258"/>
        <end position="276"/>
    </location>
</feature>
<evidence type="ECO:0000256" key="1">
    <source>
        <dbReference type="ARBA" id="ARBA00004651"/>
    </source>
</evidence>
<sequence>MNAVLIAVLVMLILSLVRVHVVIALTIGALTGGLLGGLGFSQTVDVFTDGLGGSATVALSYALLGAFAVAIARTGLPDVMVTWVIKLVGRNDDSRKKALSKALIFFLLAVVSCFSQNVVPIHIAFIPILIPPILKILNELGVDRRAIATILTFGLTAPYIFLPYGFGLIFHGIVADNMEENGLVIALSDIPKAMALPTLGLVLGLLIAIFITYRKSRQYEDRPIVGAPVNQQVFTKWSVIAAVIAIVATLIVQQLSDSMIIAALAGLVVLLVSGSLKWKEADNVVTEGMKMMAFISFVMLAASGFAAVIRETGHVDLLVTQAANIVGESQAAAALLMLVIGLFITMGIGSSFATIPIIATLFVPLGLAAGFSPLAIIALIGTAGALGDAGAPASDSTLGPSAGLNADGQHNHIWDTCVPTFIHFNIPLFIFGWIAAMML</sequence>
<feature type="transmembrane region" description="Helical" evidence="6">
    <location>
        <begin position="194"/>
        <end position="213"/>
    </location>
</feature>
<reference evidence="9" key="1">
    <citation type="submission" date="2022-02" db="EMBL/GenBank/DDBJ databases">
        <title>Halalkalibacter sp. nov. isolated from Lonar Lake, India.</title>
        <authorList>
            <person name="Joshi A."/>
            <person name="Thite S."/>
            <person name="Lodha T."/>
        </authorList>
    </citation>
    <scope>NUCLEOTIDE SEQUENCE</scope>
    <source>
        <strain evidence="9">MEB205</strain>
    </source>
</reference>
<keyword evidence="2" id="KW-1003">Cell membrane</keyword>
<feature type="transmembrane region" description="Helical" evidence="6">
    <location>
        <begin position="361"/>
        <end position="386"/>
    </location>
</feature>
<feature type="transmembrane region" description="Helical" evidence="6">
    <location>
        <begin position="234"/>
        <end position="252"/>
    </location>
</feature>
<dbReference type="InterPro" id="IPR018461">
    <property type="entry name" value="Na/H_Antiport_NhaC-like_C"/>
</dbReference>
<gene>
    <name evidence="9" type="ORF">MF646_17420</name>
</gene>
<evidence type="ECO:0000313" key="10">
    <source>
        <dbReference type="Proteomes" id="UP001139150"/>
    </source>
</evidence>
<feature type="transmembrane region" description="Helical" evidence="6">
    <location>
        <begin position="329"/>
        <end position="349"/>
    </location>
</feature>
<dbReference type="EMBL" id="JAKRYL010000021">
    <property type="protein sequence ID" value="MCL7748900.1"/>
    <property type="molecule type" value="Genomic_DNA"/>
</dbReference>
<feature type="domain" description="Na+/H+ antiporter NhaC-like C-terminal" evidence="7">
    <location>
        <begin position="151"/>
        <end position="433"/>
    </location>
</feature>
<keyword evidence="5 6" id="KW-0472">Membrane</keyword>
<dbReference type="Pfam" id="PF13726">
    <property type="entry name" value="Na_H_antiport_2"/>
    <property type="match status" value="1"/>
</dbReference>
<evidence type="ECO:0000259" key="8">
    <source>
        <dbReference type="Pfam" id="PF13726"/>
    </source>
</evidence>
<feature type="transmembrane region" description="Helical" evidence="6">
    <location>
        <begin position="121"/>
        <end position="138"/>
    </location>
</feature>
<dbReference type="RefSeq" id="WP_250097786.1">
    <property type="nucleotide sequence ID" value="NZ_JAKRYL010000021.1"/>
</dbReference>
<dbReference type="AlphaFoldDB" id="A0A9X2I9R7"/>
<feature type="transmembrane region" description="Helical" evidence="6">
    <location>
        <begin position="150"/>
        <end position="174"/>
    </location>
</feature>
<feature type="domain" description="Putative Na+/H+ antiporter N-terminal" evidence="8">
    <location>
        <begin position="2"/>
        <end position="87"/>
    </location>
</feature>
<proteinExistence type="predicted"/>
<keyword evidence="10" id="KW-1185">Reference proteome</keyword>
<accession>A0A9X2I9R7</accession>
<dbReference type="PANTHER" id="PTHR37821:SF1">
    <property type="entry name" value="AMINO ACID TRANSPORTER YUIF-RELATED"/>
    <property type="match status" value="1"/>
</dbReference>
<evidence type="ECO:0000256" key="4">
    <source>
        <dbReference type="ARBA" id="ARBA00022989"/>
    </source>
</evidence>
<evidence type="ECO:0000256" key="5">
    <source>
        <dbReference type="ARBA" id="ARBA00023136"/>
    </source>
</evidence>
<feature type="transmembrane region" description="Helical" evidence="6">
    <location>
        <begin position="61"/>
        <end position="86"/>
    </location>
</feature>
<dbReference type="GO" id="GO:0005886">
    <property type="term" value="C:plasma membrane"/>
    <property type="evidence" value="ECO:0007669"/>
    <property type="project" value="UniProtKB-SubCell"/>
</dbReference>
<comment type="caution">
    <text evidence="9">The sequence shown here is derived from an EMBL/GenBank/DDBJ whole genome shotgun (WGS) entry which is preliminary data.</text>
</comment>
<dbReference type="InterPro" id="IPR052576">
    <property type="entry name" value="AA_Transporter-Related"/>
</dbReference>
<keyword evidence="4 6" id="KW-1133">Transmembrane helix</keyword>
<dbReference type="Proteomes" id="UP001139150">
    <property type="component" value="Unassembled WGS sequence"/>
</dbReference>
<organism evidence="9 10">
    <name type="scientific">Halalkalibacter alkaliphilus</name>
    <dbReference type="NCBI Taxonomy" id="2917993"/>
    <lineage>
        <taxon>Bacteria</taxon>
        <taxon>Bacillati</taxon>
        <taxon>Bacillota</taxon>
        <taxon>Bacilli</taxon>
        <taxon>Bacillales</taxon>
        <taxon>Bacillaceae</taxon>
        <taxon>Halalkalibacter</taxon>
    </lineage>
</organism>
<evidence type="ECO:0000256" key="2">
    <source>
        <dbReference type="ARBA" id="ARBA00022475"/>
    </source>
</evidence>
<evidence type="ECO:0000256" key="6">
    <source>
        <dbReference type="SAM" id="Phobius"/>
    </source>
</evidence>
<comment type="subcellular location">
    <subcellularLocation>
        <location evidence="1">Cell membrane</location>
        <topology evidence="1">Multi-pass membrane protein</topology>
    </subcellularLocation>
</comment>
<evidence type="ECO:0000313" key="9">
    <source>
        <dbReference type="EMBL" id="MCL7748900.1"/>
    </source>
</evidence>
<dbReference type="PANTHER" id="PTHR37821">
    <property type="entry name" value="AMINO ACID TRANSPORTER YUIF-RELATED"/>
    <property type="match status" value="1"/>
</dbReference>
<feature type="transmembrane region" description="Helical" evidence="6">
    <location>
        <begin position="288"/>
        <end position="309"/>
    </location>
</feature>